<keyword evidence="3" id="KW-1185">Reference proteome</keyword>
<dbReference type="EMBL" id="NIDF01000206">
    <property type="protein sequence ID" value="TYJ51633.1"/>
    <property type="molecule type" value="Genomic_DNA"/>
</dbReference>
<protein>
    <submittedName>
        <fullName evidence="2">Uncharacterized protein</fullName>
    </submittedName>
</protein>
<accession>A0A5D3ANH5</accession>
<sequence length="184" mass="20191">MPVDNTPQNESPQDELSSHHSSPQAQNEQPSSVETLHMEDTRASLNTFSETSSYTSFSNEDEYRSDVGLTGLTLEDDIQQLTAQGTDAIMSEMNHLPYEERVRMAREWAMSLINQAGFTILASAVTIPAGDSPPTDTQQHLDNDDAATIDDSAYDDDAASIDDSAYDDEVEFDGQASSSEEEED</sequence>
<evidence type="ECO:0000313" key="2">
    <source>
        <dbReference type="EMBL" id="TYJ51633.1"/>
    </source>
</evidence>
<feature type="compositionally biased region" description="Acidic residues" evidence="1">
    <location>
        <begin position="144"/>
        <end position="172"/>
    </location>
</feature>
<comment type="caution">
    <text evidence="2">The sequence shown here is derived from an EMBL/GenBank/DDBJ whole genome shotgun (WGS) entry which is preliminary data.</text>
</comment>
<feature type="compositionally biased region" description="Polar residues" evidence="1">
    <location>
        <begin position="1"/>
        <end position="34"/>
    </location>
</feature>
<organism evidence="2 3">
    <name type="scientific">Cryptococcus floricola</name>
    <dbReference type="NCBI Taxonomy" id="2591691"/>
    <lineage>
        <taxon>Eukaryota</taxon>
        <taxon>Fungi</taxon>
        <taxon>Dikarya</taxon>
        <taxon>Basidiomycota</taxon>
        <taxon>Agaricomycotina</taxon>
        <taxon>Tremellomycetes</taxon>
        <taxon>Tremellales</taxon>
        <taxon>Cryptococcaceae</taxon>
        <taxon>Cryptococcus</taxon>
    </lineage>
</organism>
<proteinExistence type="predicted"/>
<dbReference type="Proteomes" id="UP000322245">
    <property type="component" value="Unassembled WGS sequence"/>
</dbReference>
<feature type="region of interest" description="Disordered" evidence="1">
    <location>
        <begin position="129"/>
        <end position="184"/>
    </location>
</feature>
<dbReference type="AlphaFoldDB" id="A0A5D3ANH5"/>
<reference evidence="2 3" key="1">
    <citation type="submission" date="2017-05" db="EMBL/GenBank/DDBJ databases">
        <title>The Genome Sequence of Tsuchiyaea wingfieldii DSM 27421.</title>
        <authorList>
            <person name="Cuomo C."/>
            <person name="Passer A."/>
            <person name="Billmyre B."/>
            <person name="Heitman J."/>
        </authorList>
    </citation>
    <scope>NUCLEOTIDE SEQUENCE [LARGE SCALE GENOMIC DNA]</scope>
    <source>
        <strain evidence="2 3">DSM 27421</strain>
    </source>
</reference>
<evidence type="ECO:0000256" key="1">
    <source>
        <dbReference type="SAM" id="MobiDB-lite"/>
    </source>
</evidence>
<name>A0A5D3ANH5_9TREE</name>
<gene>
    <name evidence="2" type="ORF">B9479_007785</name>
</gene>
<evidence type="ECO:0000313" key="3">
    <source>
        <dbReference type="Proteomes" id="UP000322245"/>
    </source>
</evidence>
<feature type="region of interest" description="Disordered" evidence="1">
    <location>
        <begin position="1"/>
        <end position="39"/>
    </location>
</feature>